<evidence type="ECO:0000256" key="3">
    <source>
        <dbReference type="ARBA" id="ARBA00022737"/>
    </source>
</evidence>
<dbReference type="InterPro" id="IPR002557">
    <property type="entry name" value="Chitin-bd_dom"/>
</dbReference>
<gene>
    <name evidence="8" type="ORF">ACJMK2_024716</name>
</gene>
<keyword evidence="3" id="KW-0677">Repeat</keyword>
<feature type="domain" description="Chitin-binding type-2" evidence="7">
    <location>
        <begin position="245"/>
        <end position="300"/>
    </location>
</feature>
<dbReference type="InterPro" id="IPR036508">
    <property type="entry name" value="Chitin-bd_dom_sf"/>
</dbReference>
<sequence>METFAFFVWIMMATLQTTDGIISTSCVETCVGQSNENYQHCTDCHSYVACSNGYKYVMPCPSNLVWDDVKKRCEYTSATCNVTSPLRNILIPTRQEFSSYLHIESCVRQRDGNYQHCSNCHKYVACSNERDYIMPCPSNLVWHDANKTCEWTSSTCNSTTHRYNVTSITSECAESCGGRGDGHYQHCSDCHQYVACNNYYKYELPCDFKLVWDDIKKRCETTSSTCNETTTETKAMLIDSDSGCVNSCVGHRDGNYQHCSDCHRYVACINGHDYSMPCPSNLVWDDKIKGCEVTSATCNLTTHESTTTKPFPRLSGCVENCFDRTDGNYQYCLDCSHYVECKNGFEYIRPCHFNLVWDDGNKICNWTSSTCL</sequence>
<feature type="chain" id="PRO_5044887796" description="Chitin-binding type-2 domain-containing protein" evidence="6">
    <location>
        <begin position="21"/>
        <end position="372"/>
    </location>
</feature>
<evidence type="ECO:0000313" key="9">
    <source>
        <dbReference type="Proteomes" id="UP001634394"/>
    </source>
</evidence>
<dbReference type="Pfam" id="PF01607">
    <property type="entry name" value="CBM_14"/>
    <property type="match status" value="4"/>
</dbReference>
<evidence type="ECO:0000256" key="1">
    <source>
        <dbReference type="ARBA" id="ARBA00022669"/>
    </source>
</evidence>
<evidence type="ECO:0000256" key="4">
    <source>
        <dbReference type="ARBA" id="ARBA00023157"/>
    </source>
</evidence>
<feature type="domain" description="Chitin-binding type-2" evidence="7">
    <location>
        <begin position="173"/>
        <end position="228"/>
    </location>
</feature>
<evidence type="ECO:0000259" key="7">
    <source>
        <dbReference type="PROSITE" id="PS50940"/>
    </source>
</evidence>
<protein>
    <recommendedName>
        <fullName evidence="7">Chitin-binding type-2 domain-containing protein</fullName>
    </recommendedName>
</protein>
<dbReference type="PROSITE" id="PS50940">
    <property type="entry name" value="CHIT_BIND_II"/>
    <property type="match status" value="5"/>
</dbReference>
<dbReference type="InterPro" id="IPR051940">
    <property type="entry name" value="Chitin_bind-dev_reg"/>
</dbReference>
<comment type="caution">
    <text evidence="8">The sequence shown here is derived from an EMBL/GenBank/DDBJ whole genome shotgun (WGS) entry which is preliminary data.</text>
</comment>
<feature type="domain" description="Chitin-binding type-2" evidence="7">
    <location>
        <begin position="27"/>
        <end position="82"/>
    </location>
</feature>
<name>A0ABD3XE79_SINWO</name>
<feature type="domain" description="Chitin-binding type-2" evidence="7">
    <location>
        <begin position="318"/>
        <end position="372"/>
    </location>
</feature>
<evidence type="ECO:0000256" key="2">
    <source>
        <dbReference type="ARBA" id="ARBA00022729"/>
    </source>
</evidence>
<dbReference type="PANTHER" id="PTHR23301">
    <property type="entry name" value="CHITIN BINDING PERITROPHIN-A"/>
    <property type="match status" value="1"/>
</dbReference>
<accession>A0ABD3XE79</accession>
<feature type="signal peptide" evidence="6">
    <location>
        <begin position="1"/>
        <end position="20"/>
    </location>
</feature>
<keyword evidence="1" id="KW-0147">Chitin-binding</keyword>
<organism evidence="8 9">
    <name type="scientific">Sinanodonta woodiana</name>
    <name type="common">Chinese pond mussel</name>
    <name type="synonym">Anodonta woodiana</name>
    <dbReference type="NCBI Taxonomy" id="1069815"/>
    <lineage>
        <taxon>Eukaryota</taxon>
        <taxon>Metazoa</taxon>
        <taxon>Spiralia</taxon>
        <taxon>Lophotrochozoa</taxon>
        <taxon>Mollusca</taxon>
        <taxon>Bivalvia</taxon>
        <taxon>Autobranchia</taxon>
        <taxon>Heteroconchia</taxon>
        <taxon>Palaeoheterodonta</taxon>
        <taxon>Unionida</taxon>
        <taxon>Unionoidea</taxon>
        <taxon>Unionidae</taxon>
        <taxon>Unioninae</taxon>
        <taxon>Sinanodonta</taxon>
    </lineage>
</organism>
<evidence type="ECO:0000313" key="8">
    <source>
        <dbReference type="EMBL" id="KAL3884584.1"/>
    </source>
</evidence>
<dbReference type="PANTHER" id="PTHR23301:SF0">
    <property type="entry name" value="CHITIN-BINDING TYPE-2 DOMAIN-CONTAINING PROTEIN-RELATED"/>
    <property type="match status" value="1"/>
</dbReference>
<keyword evidence="4" id="KW-1015">Disulfide bond</keyword>
<reference evidence="8 9" key="1">
    <citation type="submission" date="2024-11" db="EMBL/GenBank/DDBJ databases">
        <title>Chromosome-level genome assembly of the freshwater bivalve Anodonta woodiana.</title>
        <authorList>
            <person name="Chen X."/>
        </authorList>
    </citation>
    <scope>NUCLEOTIDE SEQUENCE [LARGE SCALE GENOMIC DNA]</scope>
    <source>
        <strain evidence="8">MN2024</strain>
        <tissue evidence="8">Gills</tissue>
    </source>
</reference>
<dbReference type="GO" id="GO:0008061">
    <property type="term" value="F:chitin binding"/>
    <property type="evidence" value="ECO:0007669"/>
    <property type="project" value="UniProtKB-KW"/>
</dbReference>
<dbReference type="Proteomes" id="UP001634394">
    <property type="component" value="Unassembled WGS sequence"/>
</dbReference>
<proteinExistence type="predicted"/>
<dbReference type="SUPFAM" id="SSF57625">
    <property type="entry name" value="Invertebrate chitin-binding proteins"/>
    <property type="match status" value="5"/>
</dbReference>
<keyword evidence="5" id="KW-0325">Glycoprotein</keyword>
<keyword evidence="9" id="KW-1185">Reference proteome</keyword>
<dbReference type="AlphaFoldDB" id="A0ABD3XE79"/>
<feature type="domain" description="Chitin-binding type-2" evidence="7">
    <location>
        <begin position="103"/>
        <end position="158"/>
    </location>
</feature>
<dbReference type="SMART" id="SM00494">
    <property type="entry name" value="ChtBD2"/>
    <property type="match status" value="5"/>
</dbReference>
<dbReference type="Gene3D" id="2.170.140.10">
    <property type="entry name" value="Chitin binding domain"/>
    <property type="match status" value="5"/>
</dbReference>
<evidence type="ECO:0000256" key="6">
    <source>
        <dbReference type="SAM" id="SignalP"/>
    </source>
</evidence>
<evidence type="ECO:0000256" key="5">
    <source>
        <dbReference type="ARBA" id="ARBA00023180"/>
    </source>
</evidence>
<dbReference type="EMBL" id="JBJQND010000002">
    <property type="protein sequence ID" value="KAL3884584.1"/>
    <property type="molecule type" value="Genomic_DNA"/>
</dbReference>
<keyword evidence="2 6" id="KW-0732">Signal</keyword>